<reference evidence="2" key="1">
    <citation type="submission" date="2022-11" db="UniProtKB">
        <authorList>
            <consortium name="WormBaseParasite"/>
        </authorList>
    </citation>
    <scope>IDENTIFICATION</scope>
</reference>
<protein>
    <submittedName>
        <fullName evidence="2">UNC-45/Cro1/She4 central domain-containing protein</fullName>
    </submittedName>
</protein>
<name>A0AC34R7E1_9BILA</name>
<dbReference type="WBParaSite" id="JU765_v2.g4190.t1">
    <property type="protein sequence ID" value="JU765_v2.g4190.t1"/>
    <property type="gene ID" value="JU765_v2.g4190"/>
</dbReference>
<accession>A0AC34R7E1</accession>
<dbReference type="Proteomes" id="UP000887576">
    <property type="component" value="Unplaced"/>
</dbReference>
<evidence type="ECO:0000313" key="2">
    <source>
        <dbReference type="WBParaSite" id="JU765_v2.g4190.t1"/>
    </source>
</evidence>
<evidence type="ECO:0000313" key="1">
    <source>
        <dbReference type="Proteomes" id="UP000887576"/>
    </source>
</evidence>
<proteinExistence type="predicted"/>
<sequence>MPDVQSAEDLKDLGNDAFKNGDNQQAIQFYNEALQLDPDQKLRLILYKNRAQVKLKMEDYEGAEDDCSKVLEVNGADSKALYRRALAREQLDKIGAAFQDAKEASRLEPKNLIIQKLCENLMKVNGERLKQVDSTENKVKEMFKLAFENKDHERKSKALSNLLVLARESEEGAKRIWQNGKILEVLLELAKNPETSEEFAVSALRIIDELMKKRARAMVMVDFLSIPDIARLLAIRPSSKPMIDAAFTIIQRIFNALAAMDRSKEIKPDPEVAEKNKIPIIKLILELEEMMTDPKYNAVIRESIVDLFCKNLMHMDGGLPRGWSWRFTEDRGLLKLLHLASQIPEVCDYPVSAETRQHVAICLARLYDDMVFDTRRAIYREKVDQYFGTLMTHIGEPEYKIKLVAFLITMLQGPVDIGMNLVTNDDVTATMLNMASSDDHLSQSLAAELIVQTASKHERATKLLSIGLPVLRKLYESTDHSVKVRALMGLCKIASAGGDDAARATMKEEEVLKLADTCKLFLLSIDKYSVDIRRFACEGLSYLSLDADVKEWIVADPALLQALVTLAKSAGALCVYTLAHIYVNLTNSYDKPKVDEELVKLAQFAKHHVPEVHLKDTDDYVDKRIRRLVKDKAVTACVAVSKTESKSALDLLARCMNAFCGIDDLGGQIISDGGSKLLLTLYEECTADGKIKAASGLARLGKMADPNECTADGKIKAASGLARLGKMADPNVAFPGQRMYEVVKAMVELLHPDIEGLANYDALMTLTNLASVSDSVRKQILKKRAVPKIEEYWYMTEHKDLRAAAAETLLNLLFLDEFYEDTVKPGTDRLKLWFLYSAEDDERLQLASSAGFALLTKDETACKRILEEVKSWTEVMKEIAMAENPEVQRRALMGIANMVESDEKEIAMAENPEVQRRALMGIANMVESDEKVASQIIATDIFRVLIAITKLNNKERIGGQQEAERALKAAEEKWKIIKATDRQLFEKKTKISTVTEITEVAEESENDSE</sequence>
<organism evidence="1 2">
    <name type="scientific">Panagrolaimus sp. JU765</name>
    <dbReference type="NCBI Taxonomy" id="591449"/>
    <lineage>
        <taxon>Eukaryota</taxon>
        <taxon>Metazoa</taxon>
        <taxon>Ecdysozoa</taxon>
        <taxon>Nematoda</taxon>
        <taxon>Chromadorea</taxon>
        <taxon>Rhabditida</taxon>
        <taxon>Tylenchina</taxon>
        <taxon>Panagrolaimomorpha</taxon>
        <taxon>Panagrolaimoidea</taxon>
        <taxon>Panagrolaimidae</taxon>
        <taxon>Panagrolaimus</taxon>
    </lineage>
</organism>